<dbReference type="Gene3D" id="1.20.1260.10">
    <property type="match status" value="1"/>
</dbReference>
<evidence type="ECO:0000259" key="1">
    <source>
        <dbReference type="Pfam" id="PF12902"/>
    </source>
</evidence>
<dbReference type="AlphaFoldDB" id="A0A8H6ZH15"/>
<organism evidence="2 3">
    <name type="scientific">Mycena sanguinolenta</name>
    <dbReference type="NCBI Taxonomy" id="230812"/>
    <lineage>
        <taxon>Eukaryota</taxon>
        <taxon>Fungi</taxon>
        <taxon>Dikarya</taxon>
        <taxon>Basidiomycota</taxon>
        <taxon>Agaricomycotina</taxon>
        <taxon>Agaricomycetes</taxon>
        <taxon>Agaricomycetidae</taxon>
        <taxon>Agaricales</taxon>
        <taxon>Marasmiineae</taxon>
        <taxon>Mycenaceae</taxon>
        <taxon>Mycena</taxon>
    </lineage>
</organism>
<accession>A0A8H6ZH15</accession>
<proteinExistence type="predicted"/>
<evidence type="ECO:0000313" key="3">
    <source>
        <dbReference type="Proteomes" id="UP000623467"/>
    </source>
</evidence>
<comment type="caution">
    <text evidence="2">The sequence shown here is derived from an EMBL/GenBank/DDBJ whole genome shotgun (WGS) entry which is preliminary data.</text>
</comment>
<dbReference type="InterPro" id="IPR012347">
    <property type="entry name" value="Ferritin-like"/>
</dbReference>
<dbReference type="Pfam" id="PF12902">
    <property type="entry name" value="Ferritin-like"/>
    <property type="match status" value="1"/>
</dbReference>
<dbReference type="PANTHER" id="PTHR34400">
    <property type="match status" value="1"/>
</dbReference>
<dbReference type="EMBL" id="JACAZH010000001">
    <property type="protein sequence ID" value="KAF7377627.1"/>
    <property type="molecule type" value="Genomic_DNA"/>
</dbReference>
<protein>
    <recommendedName>
        <fullName evidence="1">Iminophenyl-pyruvate dimer synthase domain-containing protein</fullName>
    </recommendedName>
</protein>
<dbReference type="Proteomes" id="UP000623467">
    <property type="component" value="Unassembled WGS sequence"/>
</dbReference>
<dbReference type="PANTHER" id="PTHR34400:SF4">
    <property type="entry name" value="MEMBRANE PROTEIN"/>
    <property type="match status" value="1"/>
</dbReference>
<dbReference type="OrthoDB" id="3143730at2759"/>
<reference evidence="2" key="1">
    <citation type="submission" date="2020-05" db="EMBL/GenBank/DDBJ databases">
        <title>Mycena genomes resolve the evolution of fungal bioluminescence.</title>
        <authorList>
            <person name="Tsai I.J."/>
        </authorList>
    </citation>
    <scope>NUCLEOTIDE SEQUENCE</scope>
    <source>
        <strain evidence="2">160909Yilan</strain>
    </source>
</reference>
<dbReference type="InterPro" id="IPR026820">
    <property type="entry name" value="VioB/RebD_dom"/>
</dbReference>
<evidence type="ECO:0000313" key="2">
    <source>
        <dbReference type="EMBL" id="KAF7377627.1"/>
    </source>
</evidence>
<feature type="domain" description="Iminophenyl-pyruvate dimer synthase" evidence="1">
    <location>
        <begin position="30"/>
        <end position="234"/>
    </location>
</feature>
<keyword evidence="3" id="KW-1185">Reference proteome</keyword>
<name>A0A8H6ZH15_9AGAR</name>
<gene>
    <name evidence="2" type="ORF">MSAN_00185500</name>
</gene>
<sequence length="396" mass="44977">MSDKHVHIDWIPVSGPPGSWNKDELIEHVKTGMKIELCTLPLYFCALYSIKEDDSQWASSARMHILSVAEQEMLHLALAGNMLRSLDGAQTLYNREFMPTYPSKILFDEVDMELQPANKANLECFLRIEAPYMPQPKLPTPEPMFPHFIPKYRSIGQFYKELEIGIKQVAQTDPNLFSHNYEMQFTGDEFFDSKMTVIRDEATALQALETIVAQGEGNIGVPDSHYAIFVELYQQRQKWQTVDYIVAPATEKYRNKNDVAYKASAACSLLSLAVDASYCYLLQTIDLCWKEENPARRPLLFRNLHRLMIEILSPCAHTLVKQKLPSGKYAAPCFEFYPPAAGAKPLTPKELFKNLTLELETAKKAAEAANETDTIEAIKKILFCTKGLDPPHDECN</sequence>